<keyword evidence="3 7" id="KW-0812">Transmembrane</keyword>
<feature type="compositionally biased region" description="Polar residues" evidence="6">
    <location>
        <begin position="343"/>
        <end position="358"/>
    </location>
</feature>
<feature type="region of interest" description="Disordered" evidence="6">
    <location>
        <begin position="340"/>
        <end position="362"/>
    </location>
</feature>
<accession>A0AA40EDC8</accession>
<dbReference type="InterPro" id="IPR051572">
    <property type="entry name" value="VTC_Complex_Subunit"/>
</dbReference>
<evidence type="ECO:0000256" key="7">
    <source>
        <dbReference type="SAM" id="Phobius"/>
    </source>
</evidence>
<feature type="transmembrane region" description="Helical" evidence="7">
    <location>
        <begin position="437"/>
        <end position="458"/>
    </location>
</feature>
<evidence type="ECO:0000256" key="2">
    <source>
        <dbReference type="ARBA" id="ARBA00022554"/>
    </source>
</evidence>
<dbReference type="GO" id="GO:0000329">
    <property type="term" value="C:fungal-type vacuole membrane"/>
    <property type="evidence" value="ECO:0007669"/>
    <property type="project" value="TreeGrafter"/>
</dbReference>
<feature type="region of interest" description="Disordered" evidence="6">
    <location>
        <begin position="200"/>
        <end position="225"/>
    </location>
</feature>
<evidence type="ECO:0000259" key="8">
    <source>
        <dbReference type="PROSITE" id="PS51382"/>
    </source>
</evidence>
<dbReference type="AlphaFoldDB" id="A0AA40EDC8"/>
<evidence type="ECO:0000313" key="9">
    <source>
        <dbReference type="EMBL" id="KAK0733281.1"/>
    </source>
</evidence>
<evidence type="ECO:0000313" key="10">
    <source>
        <dbReference type="Proteomes" id="UP001172101"/>
    </source>
</evidence>
<evidence type="ECO:0000256" key="6">
    <source>
        <dbReference type="SAM" id="MobiDB-lite"/>
    </source>
</evidence>
<dbReference type="InterPro" id="IPR004331">
    <property type="entry name" value="SPX_dom"/>
</dbReference>
<dbReference type="PROSITE" id="PS51382">
    <property type="entry name" value="SPX"/>
    <property type="match status" value="1"/>
</dbReference>
<dbReference type="GO" id="GO:0033254">
    <property type="term" value="C:vacuolar transporter chaperone complex"/>
    <property type="evidence" value="ECO:0007669"/>
    <property type="project" value="TreeGrafter"/>
</dbReference>
<dbReference type="CDD" id="cd14474">
    <property type="entry name" value="SPX_YDR089W"/>
    <property type="match status" value="1"/>
</dbReference>
<feature type="transmembrane region" description="Helical" evidence="7">
    <location>
        <begin position="470"/>
        <end position="491"/>
    </location>
</feature>
<dbReference type="EMBL" id="JAUIRO010000001">
    <property type="protein sequence ID" value="KAK0733281.1"/>
    <property type="molecule type" value="Genomic_DNA"/>
</dbReference>
<feature type="transmembrane region" description="Helical" evidence="7">
    <location>
        <begin position="401"/>
        <end position="425"/>
    </location>
</feature>
<dbReference type="GO" id="GO:0042144">
    <property type="term" value="P:vacuole fusion, non-autophagic"/>
    <property type="evidence" value="ECO:0007669"/>
    <property type="project" value="TreeGrafter"/>
</dbReference>
<dbReference type="Proteomes" id="UP001172101">
    <property type="component" value="Unassembled WGS sequence"/>
</dbReference>
<feature type="compositionally biased region" description="Polar residues" evidence="6">
    <location>
        <begin position="212"/>
        <end position="225"/>
    </location>
</feature>
<keyword evidence="5 7" id="KW-0472">Membrane</keyword>
<keyword evidence="10" id="KW-1185">Reference proteome</keyword>
<proteinExistence type="predicted"/>
<organism evidence="9 10">
    <name type="scientific">Lasiosphaeria miniovina</name>
    <dbReference type="NCBI Taxonomy" id="1954250"/>
    <lineage>
        <taxon>Eukaryota</taxon>
        <taxon>Fungi</taxon>
        <taxon>Dikarya</taxon>
        <taxon>Ascomycota</taxon>
        <taxon>Pezizomycotina</taxon>
        <taxon>Sordariomycetes</taxon>
        <taxon>Sordariomycetidae</taxon>
        <taxon>Sordariales</taxon>
        <taxon>Lasiosphaeriaceae</taxon>
        <taxon>Lasiosphaeria</taxon>
    </lineage>
</organism>
<dbReference type="GeneID" id="85322361"/>
<comment type="caution">
    <text evidence="9">The sequence shown here is derived from an EMBL/GenBank/DDBJ whole genome shotgun (WGS) entry which is preliminary data.</text>
</comment>
<dbReference type="GO" id="GO:0016237">
    <property type="term" value="P:microautophagy"/>
    <property type="evidence" value="ECO:0007669"/>
    <property type="project" value="TreeGrafter"/>
</dbReference>
<keyword evidence="4 7" id="KW-1133">Transmembrane helix</keyword>
<dbReference type="RefSeq" id="XP_060302158.1">
    <property type="nucleotide sequence ID" value="XM_060439091.1"/>
</dbReference>
<name>A0AA40EDC8_9PEZI</name>
<dbReference type="GO" id="GO:0006799">
    <property type="term" value="P:polyphosphate biosynthetic process"/>
    <property type="evidence" value="ECO:0007669"/>
    <property type="project" value="UniProtKB-ARBA"/>
</dbReference>
<evidence type="ECO:0000256" key="3">
    <source>
        <dbReference type="ARBA" id="ARBA00022692"/>
    </source>
</evidence>
<dbReference type="GO" id="GO:0007034">
    <property type="term" value="P:vacuolar transport"/>
    <property type="evidence" value="ECO:0007669"/>
    <property type="project" value="TreeGrafter"/>
</dbReference>
<comment type="subcellular location">
    <subcellularLocation>
        <location evidence="1">Vacuole membrane</location>
        <topology evidence="1">Multi-pass membrane protein</topology>
    </subcellularLocation>
</comment>
<sequence>MKYGEKLEKESVPQWSLHNIDYNSLKHHIKVHTTKDQATAITIPGRQDTELTRFEDELYTELCRQHDRIDLFVTSKADEIARRLLYLSEQIHRLIVRCAVSRRERMSMKRQRLFAKYEQNSSQCGEEIQALRRFADAQAIAFRKILKKYRKWTGSSALGARFNDTVLTHPKSFTRRNFSDLQSQLDDLLSVLRTASPPDLSGIVSPAPEPETLNSTASDSISPSETIVVSGPQQVQGYWNEYDYGSEAGDADQGSNSNYAIYVDPNDDLKFPGVAALAAFFAVPIQKVNTWMGRPDHHGRETDTEQGRLLGPLAESLPSTYGGTDRATYFAFPPGSGADPVGTHSTSTGGGDNEQTTFFGDRRSSQGYASSEEFPTAGYMAHYAALPSISEQNLARYRERVLFWGAWGCFAISFVLMGIAAILILAGRHKLRLEVDAGATLGIVTSLGAASAALGMTWSRQDRLAWPAKLAVWVTFSVVCALNGVLLVLVAGNAPL</sequence>
<evidence type="ECO:0000256" key="5">
    <source>
        <dbReference type="ARBA" id="ARBA00023136"/>
    </source>
</evidence>
<feature type="domain" description="SPX" evidence="8">
    <location>
        <begin position="1"/>
        <end position="163"/>
    </location>
</feature>
<dbReference type="PANTHER" id="PTHR46140">
    <property type="entry name" value="VACUOLAR TRANSPORTER CHAPERONE 1-RELATED"/>
    <property type="match status" value="1"/>
</dbReference>
<evidence type="ECO:0000256" key="4">
    <source>
        <dbReference type="ARBA" id="ARBA00022989"/>
    </source>
</evidence>
<keyword evidence="2" id="KW-0926">Vacuole</keyword>
<dbReference type="PANTHER" id="PTHR46140:SF1">
    <property type="entry name" value="VACUOLAR TRANSPORTER CHAPERONE COMPLEX SUBUNIT 4-RELATED"/>
    <property type="match status" value="1"/>
</dbReference>
<protein>
    <recommendedName>
        <fullName evidence="8">SPX domain-containing protein</fullName>
    </recommendedName>
</protein>
<gene>
    <name evidence="9" type="ORF">B0T26DRAFT_669703</name>
</gene>
<evidence type="ECO:0000256" key="1">
    <source>
        <dbReference type="ARBA" id="ARBA00004128"/>
    </source>
</evidence>
<reference evidence="9" key="1">
    <citation type="submission" date="2023-06" db="EMBL/GenBank/DDBJ databases">
        <title>Genome-scale phylogeny and comparative genomics of the fungal order Sordariales.</title>
        <authorList>
            <consortium name="Lawrence Berkeley National Laboratory"/>
            <person name="Hensen N."/>
            <person name="Bonometti L."/>
            <person name="Westerberg I."/>
            <person name="Brannstrom I.O."/>
            <person name="Guillou S."/>
            <person name="Cros-Aarteil S."/>
            <person name="Calhoun S."/>
            <person name="Haridas S."/>
            <person name="Kuo A."/>
            <person name="Mondo S."/>
            <person name="Pangilinan J."/>
            <person name="Riley R."/>
            <person name="LaButti K."/>
            <person name="Andreopoulos B."/>
            <person name="Lipzen A."/>
            <person name="Chen C."/>
            <person name="Yanf M."/>
            <person name="Daum C."/>
            <person name="Ng V."/>
            <person name="Clum A."/>
            <person name="Steindorff A."/>
            <person name="Ohm R."/>
            <person name="Martin F."/>
            <person name="Silar P."/>
            <person name="Natvig D."/>
            <person name="Lalanne C."/>
            <person name="Gautier V."/>
            <person name="Ament-velasquez S.L."/>
            <person name="Kruys A."/>
            <person name="Hutchinson M.I."/>
            <person name="Powell A.J."/>
            <person name="Barry K."/>
            <person name="Miller A.N."/>
            <person name="Grigoriev I.V."/>
            <person name="Debuchy R."/>
            <person name="Gladieux P."/>
            <person name="Thoren M.H."/>
            <person name="Johannesson H."/>
        </authorList>
    </citation>
    <scope>NUCLEOTIDE SEQUENCE</scope>
    <source>
        <strain evidence="9">SMH2392-1A</strain>
    </source>
</reference>